<gene>
    <name evidence="2" type="ORF">EEX84_11420</name>
</gene>
<feature type="domain" description="Amidohydrolase 3" evidence="1">
    <location>
        <begin position="46"/>
        <end position="525"/>
    </location>
</feature>
<dbReference type="InterPro" id="IPR033932">
    <property type="entry name" value="YtcJ-like"/>
</dbReference>
<dbReference type="Pfam" id="PF07969">
    <property type="entry name" value="Amidohydro_3"/>
    <property type="match status" value="1"/>
</dbReference>
<keyword evidence="2" id="KW-0378">Hydrolase</keyword>
<dbReference type="Gene3D" id="3.10.310.70">
    <property type="match status" value="1"/>
</dbReference>
<reference evidence="2 3" key="1">
    <citation type="journal article" date="2018" name="Int. J. Syst. Evol. Microbiol.">
        <title>Planococcus salinus sp. nov., a moderately halophilic bacterium isolated from a saline-alkali soil.</title>
        <authorList>
            <person name="Gan L."/>
        </authorList>
    </citation>
    <scope>NUCLEOTIDE SEQUENCE [LARGE SCALE GENOMIC DNA]</scope>
    <source>
        <strain evidence="2 3">LCB217</strain>
    </source>
</reference>
<dbReference type="SUPFAM" id="SSF51556">
    <property type="entry name" value="Metallo-dependent hydrolases"/>
    <property type="match status" value="1"/>
</dbReference>
<comment type="caution">
    <text evidence="2">The sequence shown here is derived from an EMBL/GenBank/DDBJ whole genome shotgun (WGS) entry which is preliminary data.</text>
</comment>
<dbReference type="RefSeq" id="WP_123165776.1">
    <property type="nucleotide sequence ID" value="NZ_RIAX01000008.1"/>
</dbReference>
<sequence length="535" mass="58965">MKQLWHGGTIYTMEQEHETVEAVLVEDDKIAATGTVEELQGQADECMDLQGAVMYPGFVDSHLHMIFQGEKLIRLDLSKARSAEEMLEMIRQAADNTPADKWLFGEGWNENNFAEPRIPTKEELDAIRTEPILLTRVCHHVVLGNSSALAAGGLTKESEAPAGGEIGRNEDGELNGLLYDLASTAVTDALPKEGEDYIEYLTEALNLAIDDMLSVGLTGGHTEEMHYFGEFTNPLTAFKRAIGEKRHFRVNLLRHNAVFEEMEKANVAFDEPFVEPGAMKIFADGALGGSTAALLEPYTDQPDNKGLLIQTDEQLEELVKLARRYKEAVAVHIIGDAAAEQVLSAIEKYPAPSGKRDRLIHACVVNEALIERMAKLPVVVDLQPSFVTSDFPWVINRLGDDRINYAYPWKTLMDRGILCAGGTDAPVEEINPLLSIYAAVERKKPGSGAAHTGYLPEQKLSRFEAIRLYTVGSAQAICKEHERGLIKTGYTADFSIFDRDLFAGTSEDMLKAQAVKTVVAGRTVFEQAQPIVTVQ</sequence>
<dbReference type="OrthoDB" id="9767366at2"/>
<dbReference type="PANTHER" id="PTHR22642">
    <property type="entry name" value="IMIDAZOLONEPROPIONASE"/>
    <property type="match status" value="1"/>
</dbReference>
<keyword evidence="3" id="KW-1185">Reference proteome</keyword>
<dbReference type="PANTHER" id="PTHR22642:SF2">
    <property type="entry name" value="PROTEIN LONG AFTER FAR-RED 3"/>
    <property type="match status" value="1"/>
</dbReference>
<accession>A0A3M8P726</accession>
<protein>
    <submittedName>
        <fullName evidence="2">Amidohydrolase</fullName>
    </submittedName>
</protein>
<dbReference type="InterPro" id="IPR013108">
    <property type="entry name" value="Amidohydro_3"/>
</dbReference>
<dbReference type="GO" id="GO:0016810">
    <property type="term" value="F:hydrolase activity, acting on carbon-nitrogen (but not peptide) bonds"/>
    <property type="evidence" value="ECO:0007669"/>
    <property type="project" value="InterPro"/>
</dbReference>
<dbReference type="Proteomes" id="UP000275473">
    <property type="component" value="Unassembled WGS sequence"/>
</dbReference>
<dbReference type="Gene3D" id="2.30.40.10">
    <property type="entry name" value="Urease, subunit C, domain 1"/>
    <property type="match status" value="1"/>
</dbReference>
<organism evidence="2 3">
    <name type="scientific">Planococcus salinus</name>
    <dbReference type="NCBI Taxonomy" id="1848460"/>
    <lineage>
        <taxon>Bacteria</taxon>
        <taxon>Bacillati</taxon>
        <taxon>Bacillota</taxon>
        <taxon>Bacilli</taxon>
        <taxon>Bacillales</taxon>
        <taxon>Caryophanaceae</taxon>
        <taxon>Planococcus</taxon>
    </lineage>
</organism>
<evidence type="ECO:0000313" key="3">
    <source>
        <dbReference type="Proteomes" id="UP000275473"/>
    </source>
</evidence>
<dbReference type="CDD" id="cd01300">
    <property type="entry name" value="YtcJ_like"/>
    <property type="match status" value="1"/>
</dbReference>
<dbReference type="AlphaFoldDB" id="A0A3M8P726"/>
<name>A0A3M8P726_9BACL</name>
<proteinExistence type="predicted"/>
<dbReference type="SUPFAM" id="SSF51338">
    <property type="entry name" value="Composite domain of metallo-dependent hydrolases"/>
    <property type="match status" value="1"/>
</dbReference>
<evidence type="ECO:0000313" key="2">
    <source>
        <dbReference type="EMBL" id="RNF38994.1"/>
    </source>
</evidence>
<evidence type="ECO:0000259" key="1">
    <source>
        <dbReference type="Pfam" id="PF07969"/>
    </source>
</evidence>
<dbReference type="EMBL" id="RIAX01000008">
    <property type="protein sequence ID" value="RNF38994.1"/>
    <property type="molecule type" value="Genomic_DNA"/>
</dbReference>
<dbReference type="InterPro" id="IPR011059">
    <property type="entry name" value="Metal-dep_hydrolase_composite"/>
</dbReference>
<dbReference type="InterPro" id="IPR032466">
    <property type="entry name" value="Metal_Hydrolase"/>
</dbReference>
<dbReference type="Gene3D" id="3.20.20.140">
    <property type="entry name" value="Metal-dependent hydrolases"/>
    <property type="match status" value="1"/>
</dbReference>